<dbReference type="InterPro" id="IPR043137">
    <property type="entry name" value="GGT_ssub_C"/>
</dbReference>
<dbReference type="Gene3D" id="3.60.20.40">
    <property type="match status" value="1"/>
</dbReference>
<sequence length="522" mass="55322">MAVAPHSLAAQSALAVLREGGNALEAMIACAATIAVAYPHMNSIGGDSFWLVSVPGQAPRAIDACGAAAAAASPEWYAEREVKTELPARGPLAALTVAGTISGWDLALAHARELGGKLPLSRLLADAIDYAIRGVPVSASLHRAITAKHDELAHQPGFAEVFLPGGRAPTVGDRLIQPRLAAALHHLSDVGLDAFYRGDLAHSIAADLERLGSPLALNDLIVHRARWRAPLMLAHRRGTVYNLPPPTQGLVSLLILGQLDALGIDGLAHDDARFVHLAVEATKQAFAIKDRYLTDPVYMAVEAQGFLDRAAISAMVERISPDQAAPWPPLPGSGDTVWMGVIDAAGRAVSCIQSVYHEFGSGIVLGDSGINWQNRGVSFSLEPNALNRLMPGRKPFHTLNPALAQLHDGRTVIYGTMGGDGQPQTQAAIFSRYVNFGLDPQAAIDAPRWRLGRAWGQDTDTLKLESRFSAATVGRLHDLGHQVELLGDYDESMGHAGMVVRHANGTLEGGADPRSNGCVAAF</sequence>
<protein>
    <submittedName>
        <fullName evidence="1">Gamma-glutamyltransferase family protein</fullName>
    </submittedName>
</protein>
<reference evidence="1" key="1">
    <citation type="submission" date="2020-10" db="EMBL/GenBank/DDBJ databases">
        <title>Connecting structure to function with the recovery of over 1000 high-quality activated sludge metagenome-assembled genomes encoding full-length rRNA genes using long-read sequencing.</title>
        <authorList>
            <person name="Singleton C.M."/>
            <person name="Petriglieri F."/>
            <person name="Kristensen J.M."/>
            <person name="Kirkegaard R.H."/>
            <person name="Michaelsen T.Y."/>
            <person name="Andersen M.H."/>
            <person name="Karst S.M."/>
            <person name="Dueholm M.S."/>
            <person name="Nielsen P.H."/>
            <person name="Albertsen M."/>
        </authorList>
    </citation>
    <scope>NUCLEOTIDE SEQUENCE</scope>
    <source>
        <strain evidence="1">Bjer_18-Q3-R1-45_BAT3C.347</strain>
    </source>
</reference>
<dbReference type="InterPro" id="IPR029055">
    <property type="entry name" value="Ntn_hydrolases_N"/>
</dbReference>
<dbReference type="PRINTS" id="PR01210">
    <property type="entry name" value="GGTRANSPTASE"/>
</dbReference>
<proteinExistence type="predicted"/>
<evidence type="ECO:0000313" key="2">
    <source>
        <dbReference type="Proteomes" id="UP000807785"/>
    </source>
</evidence>
<organism evidence="1 2">
    <name type="scientific">Candidatus Methylophosphatis roskildensis</name>
    <dbReference type="NCBI Taxonomy" id="2899263"/>
    <lineage>
        <taxon>Bacteria</taxon>
        <taxon>Pseudomonadati</taxon>
        <taxon>Pseudomonadota</taxon>
        <taxon>Betaproteobacteria</taxon>
        <taxon>Nitrosomonadales</taxon>
        <taxon>Sterolibacteriaceae</taxon>
        <taxon>Candidatus Methylophosphatis</taxon>
    </lineage>
</organism>
<name>A0A9D7DWN3_9PROT</name>
<dbReference type="InterPro" id="IPR052896">
    <property type="entry name" value="GGT-like_enzyme"/>
</dbReference>
<evidence type="ECO:0000313" key="1">
    <source>
        <dbReference type="EMBL" id="MBK6972166.1"/>
    </source>
</evidence>
<dbReference type="PANTHER" id="PTHR43881:SF5">
    <property type="entry name" value="GAMMA-GLUTAMYLTRANSPEPTIDASE"/>
    <property type="match status" value="1"/>
</dbReference>
<dbReference type="Gene3D" id="1.10.246.130">
    <property type="match status" value="1"/>
</dbReference>
<comment type="caution">
    <text evidence="1">The sequence shown here is derived from an EMBL/GenBank/DDBJ whole genome shotgun (WGS) entry which is preliminary data.</text>
</comment>
<dbReference type="Pfam" id="PF01019">
    <property type="entry name" value="G_glu_transpept"/>
    <property type="match status" value="1"/>
</dbReference>
<dbReference type="Proteomes" id="UP000807785">
    <property type="component" value="Unassembled WGS sequence"/>
</dbReference>
<dbReference type="AlphaFoldDB" id="A0A9D7DWN3"/>
<dbReference type="SUPFAM" id="SSF56235">
    <property type="entry name" value="N-terminal nucleophile aminohydrolases (Ntn hydrolases)"/>
    <property type="match status" value="1"/>
</dbReference>
<accession>A0A9D7DWN3</accession>
<gene>
    <name evidence="1" type="ORF">IPH26_04145</name>
</gene>
<dbReference type="EMBL" id="JADJEV010000002">
    <property type="protein sequence ID" value="MBK6972166.1"/>
    <property type="molecule type" value="Genomic_DNA"/>
</dbReference>
<dbReference type="PANTHER" id="PTHR43881">
    <property type="entry name" value="GAMMA-GLUTAMYLTRANSPEPTIDASE (AFU_ORTHOLOGUE AFUA_4G13580)"/>
    <property type="match status" value="1"/>
</dbReference>
<dbReference type="InterPro" id="IPR043138">
    <property type="entry name" value="GGT_lsub"/>
</dbReference>